<dbReference type="InterPro" id="IPR045231">
    <property type="entry name" value="Yip1/4-like"/>
</dbReference>
<feature type="transmembrane region" description="Helical" evidence="6">
    <location>
        <begin position="163"/>
        <end position="181"/>
    </location>
</feature>
<sequence length="242" mass="25900">MSDTVEPDYVEGLGISSGNGGGYGLNTPSAGDLENGFASGPLNGGENLGASVRGTLDEPVSATLKRDIYEINGRLKQVVYPHFPFGAGVAAEESEITASADLWAPLCFTILYALALSFGRTLFSSLFVLSWASMLAMGLHLRATKPHAAVSLMSYVSGTGYCLFPQVINAVFSSVLFPLFVHVFPAVSWRLRILVLLRIITFVLCSAWSYKAACVVTCSNTSVERYPLALFLVGLGWLCVVL</sequence>
<dbReference type="EMBL" id="LT598492">
    <property type="protein sequence ID" value="SCW01083.1"/>
    <property type="molecule type" value="Genomic_DNA"/>
</dbReference>
<protein>
    <submittedName>
        <fullName evidence="7">LAFE_0D04698g1_1</fullName>
    </submittedName>
</protein>
<evidence type="ECO:0000256" key="1">
    <source>
        <dbReference type="ARBA" id="ARBA00004141"/>
    </source>
</evidence>
<evidence type="ECO:0000313" key="7">
    <source>
        <dbReference type="EMBL" id="SCW01083.1"/>
    </source>
</evidence>
<keyword evidence="4 6" id="KW-1133">Transmembrane helix</keyword>
<evidence type="ECO:0000256" key="4">
    <source>
        <dbReference type="ARBA" id="ARBA00022989"/>
    </source>
</evidence>
<feature type="transmembrane region" description="Helical" evidence="6">
    <location>
        <begin position="193"/>
        <end position="213"/>
    </location>
</feature>
<proteinExistence type="inferred from homology"/>
<evidence type="ECO:0000256" key="5">
    <source>
        <dbReference type="ARBA" id="ARBA00023136"/>
    </source>
</evidence>
<dbReference type="STRING" id="4955.A0A1G4MBG4"/>
<dbReference type="OrthoDB" id="411251at2759"/>
<evidence type="ECO:0000256" key="2">
    <source>
        <dbReference type="ARBA" id="ARBA00010596"/>
    </source>
</evidence>
<dbReference type="AlphaFoldDB" id="A0A1G4MBG4"/>
<comment type="similarity">
    <text evidence="2">Belongs to the YIP1 family.</text>
</comment>
<feature type="transmembrane region" description="Helical" evidence="6">
    <location>
        <begin position="126"/>
        <end position="143"/>
    </location>
</feature>
<organism evidence="7 8">
    <name type="scientific">Lachancea fermentati</name>
    <name type="common">Zygosaccharomyces fermentati</name>
    <dbReference type="NCBI Taxonomy" id="4955"/>
    <lineage>
        <taxon>Eukaryota</taxon>
        <taxon>Fungi</taxon>
        <taxon>Dikarya</taxon>
        <taxon>Ascomycota</taxon>
        <taxon>Saccharomycotina</taxon>
        <taxon>Saccharomycetes</taxon>
        <taxon>Saccharomycetales</taxon>
        <taxon>Saccharomycetaceae</taxon>
        <taxon>Lachancea</taxon>
    </lineage>
</organism>
<accession>A0A1G4MBG4</accession>
<reference evidence="7 8" key="1">
    <citation type="submission" date="2016-03" db="EMBL/GenBank/DDBJ databases">
        <authorList>
            <person name="Devillers H."/>
        </authorList>
    </citation>
    <scope>NUCLEOTIDE SEQUENCE [LARGE SCALE GENOMIC DNA]</scope>
    <source>
        <strain evidence="7">CBS 6772</strain>
    </source>
</reference>
<evidence type="ECO:0000313" key="8">
    <source>
        <dbReference type="Proteomes" id="UP000190831"/>
    </source>
</evidence>
<dbReference type="Proteomes" id="UP000190831">
    <property type="component" value="Chromosome D"/>
</dbReference>
<name>A0A1G4MBG4_LACFM</name>
<dbReference type="GO" id="GO:0016020">
    <property type="term" value="C:membrane"/>
    <property type="evidence" value="ECO:0007669"/>
    <property type="project" value="UniProtKB-SubCell"/>
</dbReference>
<dbReference type="PANTHER" id="PTHR21236:SF1">
    <property type="entry name" value="PROTEIN YIPF6"/>
    <property type="match status" value="1"/>
</dbReference>
<dbReference type="GO" id="GO:0006888">
    <property type="term" value="P:endoplasmic reticulum to Golgi vesicle-mediated transport"/>
    <property type="evidence" value="ECO:0007669"/>
    <property type="project" value="InterPro"/>
</dbReference>
<comment type="subcellular location">
    <subcellularLocation>
        <location evidence="1">Membrane</location>
        <topology evidence="1">Multi-pass membrane protein</topology>
    </subcellularLocation>
</comment>
<evidence type="ECO:0000256" key="3">
    <source>
        <dbReference type="ARBA" id="ARBA00022692"/>
    </source>
</evidence>
<dbReference type="OMA" id="VVTMQIK"/>
<keyword evidence="3 6" id="KW-0812">Transmembrane</keyword>
<dbReference type="GO" id="GO:0005802">
    <property type="term" value="C:trans-Golgi network"/>
    <property type="evidence" value="ECO:0007669"/>
    <property type="project" value="TreeGrafter"/>
</dbReference>
<dbReference type="PANTHER" id="PTHR21236">
    <property type="entry name" value="GOLGI MEMBRANE PROTEIN YIP1"/>
    <property type="match status" value="1"/>
</dbReference>
<gene>
    <name evidence="7" type="ORF">LAFE_0D04698G</name>
</gene>
<keyword evidence="5 6" id="KW-0472">Membrane</keyword>
<evidence type="ECO:0000256" key="6">
    <source>
        <dbReference type="SAM" id="Phobius"/>
    </source>
</evidence>
<feature type="transmembrane region" description="Helical" evidence="6">
    <location>
        <begin position="225"/>
        <end position="241"/>
    </location>
</feature>
<keyword evidence="8" id="KW-1185">Reference proteome</keyword>